<dbReference type="RefSeq" id="WP_344065741.1">
    <property type="nucleotide sequence ID" value="NZ_BAAAOH010000001.1"/>
</dbReference>
<dbReference type="InterPro" id="IPR023772">
    <property type="entry name" value="DNA-bd_HTH_TetR-type_CS"/>
</dbReference>
<dbReference type="PROSITE" id="PS50977">
    <property type="entry name" value="HTH_TETR_2"/>
    <property type="match status" value="1"/>
</dbReference>
<dbReference type="EMBL" id="BAAAOH010000001">
    <property type="protein sequence ID" value="GAA1996513.1"/>
    <property type="molecule type" value="Genomic_DNA"/>
</dbReference>
<keyword evidence="5" id="KW-1185">Reference proteome</keyword>
<dbReference type="PRINTS" id="PR00455">
    <property type="entry name" value="HTHTETR"/>
</dbReference>
<dbReference type="Proteomes" id="UP001500326">
    <property type="component" value="Unassembled WGS sequence"/>
</dbReference>
<keyword evidence="1 2" id="KW-0238">DNA-binding</keyword>
<feature type="DNA-binding region" description="H-T-H motif" evidence="2">
    <location>
        <begin position="47"/>
        <end position="66"/>
    </location>
</feature>
<comment type="caution">
    <text evidence="4">The sequence shown here is derived from an EMBL/GenBank/DDBJ whole genome shotgun (WGS) entry which is preliminary data.</text>
</comment>
<reference evidence="4 5" key="1">
    <citation type="journal article" date="2019" name="Int. J. Syst. Evol. Microbiol.">
        <title>The Global Catalogue of Microorganisms (GCM) 10K type strain sequencing project: providing services to taxonomists for standard genome sequencing and annotation.</title>
        <authorList>
            <consortium name="The Broad Institute Genomics Platform"/>
            <consortium name="The Broad Institute Genome Sequencing Center for Infectious Disease"/>
            <person name="Wu L."/>
            <person name="Ma J."/>
        </authorList>
    </citation>
    <scope>NUCLEOTIDE SEQUENCE [LARGE SCALE GENOMIC DNA]</scope>
    <source>
        <strain evidence="4 5">JCM 14902</strain>
    </source>
</reference>
<evidence type="ECO:0000313" key="4">
    <source>
        <dbReference type="EMBL" id="GAA1996513.1"/>
    </source>
</evidence>
<dbReference type="PANTHER" id="PTHR30055">
    <property type="entry name" value="HTH-TYPE TRANSCRIPTIONAL REGULATOR RUTR"/>
    <property type="match status" value="1"/>
</dbReference>
<sequence length="217" mass="24308">MCQDRISGGDTSTSIRAPRQKRSREAWARVLDAGVELLSERGYEGFTIAAICDSAGVAPRFIYDRVDNKDDLFLAVYEHGLGRVRAGQSELERDERWAGLLPEELVRGALGEVGARFRENAEFLRAIVLLSSTVAEVAQRGATYRAEFEGQFVGLLSRIEADIRHDDPLSAMRYCFDTAFAAWVVRVAYGPEFSALGLDDDQFDQHLKELGVRYLLR</sequence>
<protein>
    <recommendedName>
        <fullName evidence="3">HTH tetR-type domain-containing protein</fullName>
    </recommendedName>
</protein>
<dbReference type="PROSITE" id="PS01081">
    <property type="entry name" value="HTH_TETR_1"/>
    <property type="match status" value="1"/>
</dbReference>
<organism evidence="4 5">
    <name type="scientific">Microbacterium pumilum</name>
    <dbReference type="NCBI Taxonomy" id="344165"/>
    <lineage>
        <taxon>Bacteria</taxon>
        <taxon>Bacillati</taxon>
        <taxon>Actinomycetota</taxon>
        <taxon>Actinomycetes</taxon>
        <taxon>Micrococcales</taxon>
        <taxon>Microbacteriaceae</taxon>
        <taxon>Microbacterium</taxon>
    </lineage>
</organism>
<evidence type="ECO:0000259" key="3">
    <source>
        <dbReference type="PROSITE" id="PS50977"/>
    </source>
</evidence>
<evidence type="ECO:0000313" key="5">
    <source>
        <dbReference type="Proteomes" id="UP001500326"/>
    </source>
</evidence>
<evidence type="ECO:0000256" key="2">
    <source>
        <dbReference type="PROSITE-ProRule" id="PRU00335"/>
    </source>
</evidence>
<dbReference type="InterPro" id="IPR050109">
    <property type="entry name" value="HTH-type_TetR-like_transc_reg"/>
</dbReference>
<dbReference type="PANTHER" id="PTHR30055:SF226">
    <property type="entry name" value="HTH-TYPE TRANSCRIPTIONAL REGULATOR PKSA"/>
    <property type="match status" value="1"/>
</dbReference>
<feature type="domain" description="HTH tetR-type" evidence="3">
    <location>
        <begin position="24"/>
        <end position="84"/>
    </location>
</feature>
<evidence type="ECO:0000256" key="1">
    <source>
        <dbReference type="ARBA" id="ARBA00023125"/>
    </source>
</evidence>
<dbReference type="InterPro" id="IPR009057">
    <property type="entry name" value="Homeodomain-like_sf"/>
</dbReference>
<name>A0ABN2T2A9_9MICO</name>
<dbReference type="Gene3D" id="1.10.357.10">
    <property type="entry name" value="Tetracycline Repressor, domain 2"/>
    <property type="match status" value="1"/>
</dbReference>
<dbReference type="Pfam" id="PF00440">
    <property type="entry name" value="TetR_N"/>
    <property type="match status" value="1"/>
</dbReference>
<dbReference type="SUPFAM" id="SSF46689">
    <property type="entry name" value="Homeodomain-like"/>
    <property type="match status" value="1"/>
</dbReference>
<accession>A0ABN2T2A9</accession>
<proteinExistence type="predicted"/>
<dbReference type="InterPro" id="IPR001647">
    <property type="entry name" value="HTH_TetR"/>
</dbReference>
<gene>
    <name evidence="4" type="ORF">GCM10009777_36730</name>
</gene>